<gene>
    <name evidence="3" type="ORF">FRZ44_21320</name>
</gene>
<reference evidence="3 4" key="1">
    <citation type="submission" date="2019-08" db="EMBL/GenBank/DDBJ databases">
        <title>Hyperibacter terrae gen. nov., sp. nov. and Hyperibacter viscosus sp. nov., two new members in the family Rhodospirillaceae isolated from the rhizosphere of Hypericum perforatum.</title>
        <authorList>
            <person name="Noviana Z."/>
        </authorList>
    </citation>
    <scope>NUCLEOTIDE SEQUENCE [LARGE SCALE GENOMIC DNA]</scope>
    <source>
        <strain evidence="3 4">R5913</strain>
    </source>
</reference>
<evidence type="ECO:0000313" key="4">
    <source>
        <dbReference type="Proteomes" id="UP000326202"/>
    </source>
</evidence>
<dbReference type="InterPro" id="IPR025285">
    <property type="entry name" value="DUF4145"/>
</dbReference>
<dbReference type="AlphaFoldDB" id="A0A5J6MI53"/>
<proteinExistence type="predicted"/>
<feature type="domain" description="DUF4145" evidence="2">
    <location>
        <begin position="131"/>
        <end position="221"/>
    </location>
</feature>
<dbReference type="Proteomes" id="UP000326202">
    <property type="component" value="Chromosome"/>
</dbReference>
<keyword evidence="4" id="KW-1185">Reference proteome</keyword>
<dbReference type="RefSeq" id="WP_191908527.1">
    <property type="nucleotide sequence ID" value="NZ_CP042906.1"/>
</dbReference>
<accession>A0A5J6MI53</accession>
<evidence type="ECO:0000256" key="1">
    <source>
        <dbReference type="SAM" id="MobiDB-lite"/>
    </source>
</evidence>
<protein>
    <recommendedName>
        <fullName evidence="2">DUF4145 domain-containing protein</fullName>
    </recommendedName>
</protein>
<evidence type="ECO:0000259" key="2">
    <source>
        <dbReference type="Pfam" id="PF13643"/>
    </source>
</evidence>
<dbReference type="EMBL" id="CP042906">
    <property type="protein sequence ID" value="QEX16837.1"/>
    <property type="molecule type" value="Genomic_DNA"/>
</dbReference>
<evidence type="ECO:0000313" key="3">
    <source>
        <dbReference type="EMBL" id="QEX16837.1"/>
    </source>
</evidence>
<name>A0A5J6MI53_9PROT</name>
<sequence>MTHSNEELFECTELAGIVWQTSQEQSVVQSLSRQCPYCGHFTAHRGTNVHFDNVSCFESRHGTTRLIITQHLCSNPACQELSLSADWWTADNTVNPEKLTAVLGHWSLRPSSRARPQPEYIPLALRQDYEEACKIAALSPKAAATLARRCLQGMIRDFHGIEKRRLVDAIEALHGVVAPEVWAAIDAVRKIGNIGAHMESDINLVIDVDEDEANLLIELVEQLFAEWYVSRHQRAQRMKAITEAAAVKETARQGQQPQAPSQPPAGTKSTGSPSEV</sequence>
<feature type="region of interest" description="Disordered" evidence="1">
    <location>
        <begin position="246"/>
        <end position="276"/>
    </location>
</feature>
<organism evidence="3 4">
    <name type="scientific">Hypericibacter terrae</name>
    <dbReference type="NCBI Taxonomy" id="2602015"/>
    <lineage>
        <taxon>Bacteria</taxon>
        <taxon>Pseudomonadati</taxon>
        <taxon>Pseudomonadota</taxon>
        <taxon>Alphaproteobacteria</taxon>
        <taxon>Rhodospirillales</taxon>
        <taxon>Dongiaceae</taxon>
        <taxon>Hypericibacter</taxon>
    </lineage>
</organism>
<dbReference type="KEGG" id="htq:FRZ44_21320"/>
<feature type="compositionally biased region" description="Polar residues" evidence="1">
    <location>
        <begin position="267"/>
        <end position="276"/>
    </location>
</feature>
<dbReference type="Pfam" id="PF13643">
    <property type="entry name" value="DUF4145"/>
    <property type="match status" value="1"/>
</dbReference>